<dbReference type="Pfam" id="PF12776">
    <property type="entry name" value="Myb_DNA-bind_3"/>
    <property type="match status" value="1"/>
</dbReference>
<evidence type="ECO:0000313" key="3">
    <source>
        <dbReference type="Proteomes" id="UP000811609"/>
    </source>
</evidence>
<dbReference type="Proteomes" id="UP000811609">
    <property type="component" value="Chromosome 9"/>
</dbReference>
<dbReference type="PANTHER" id="PTHR47584">
    <property type="match status" value="1"/>
</dbReference>
<keyword evidence="3" id="KW-1185">Reference proteome</keyword>
<gene>
    <name evidence="2" type="ORF">CIPAW_09G111600</name>
</gene>
<evidence type="ECO:0000313" key="2">
    <source>
        <dbReference type="EMBL" id="KAG6641981.1"/>
    </source>
</evidence>
<dbReference type="InterPro" id="IPR045026">
    <property type="entry name" value="LIMYB"/>
</dbReference>
<name>A0A8T1PKD7_CARIL</name>
<comment type="caution">
    <text evidence="2">The sequence shown here is derived from an EMBL/GenBank/DDBJ whole genome shotgun (WGS) entry which is preliminary data.</text>
</comment>
<dbReference type="InterPro" id="IPR024752">
    <property type="entry name" value="Myb/SANT-like_dom"/>
</dbReference>
<sequence>MDDVEVLRDRDLWAGGFEDKLVDMLYQEILEGKLMGSKITNRDCVRLVERLNDLHIKQADSSQVKGKTTRLKKIQRQFTNLMGQKGMGWNPITKTVIGSDEHWANAIRWKEFKNSGCANYDVLYTIFDQVVATWVLHFVSTQEPPSREEEQRLEDELRARGLVFGTGSGLDSTIDLDDIKITLET</sequence>
<evidence type="ECO:0000259" key="1">
    <source>
        <dbReference type="Pfam" id="PF12776"/>
    </source>
</evidence>
<dbReference type="AlphaFoldDB" id="A0A8T1PKD7"/>
<reference evidence="2" key="1">
    <citation type="submission" date="2020-12" db="EMBL/GenBank/DDBJ databases">
        <title>WGS assembly of Carya illinoinensis cv. Pawnee.</title>
        <authorList>
            <person name="Platts A."/>
            <person name="Shu S."/>
            <person name="Wright S."/>
            <person name="Barry K."/>
            <person name="Edger P."/>
            <person name="Pires J.C."/>
            <person name="Schmutz J."/>
        </authorList>
    </citation>
    <scope>NUCLEOTIDE SEQUENCE</scope>
    <source>
        <tissue evidence="2">Leaf</tissue>
    </source>
</reference>
<dbReference type="EMBL" id="CM031817">
    <property type="protein sequence ID" value="KAG6641981.1"/>
    <property type="molecule type" value="Genomic_DNA"/>
</dbReference>
<dbReference type="PANTHER" id="PTHR47584:SF14">
    <property type="entry name" value="L10-INTERACTING MYB DOMAIN-CONTAINING PROTEIN-LIKE"/>
    <property type="match status" value="1"/>
</dbReference>
<accession>A0A8T1PKD7</accession>
<proteinExistence type="predicted"/>
<organism evidence="2 3">
    <name type="scientific">Carya illinoinensis</name>
    <name type="common">Pecan</name>
    <dbReference type="NCBI Taxonomy" id="32201"/>
    <lineage>
        <taxon>Eukaryota</taxon>
        <taxon>Viridiplantae</taxon>
        <taxon>Streptophyta</taxon>
        <taxon>Embryophyta</taxon>
        <taxon>Tracheophyta</taxon>
        <taxon>Spermatophyta</taxon>
        <taxon>Magnoliopsida</taxon>
        <taxon>eudicotyledons</taxon>
        <taxon>Gunneridae</taxon>
        <taxon>Pentapetalae</taxon>
        <taxon>rosids</taxon>
        <taxon>fabids</taxon>
        <taxon>Fagales</taxon>
        <taxon>Juglandaceae</taxon>
        <taxon>Carya</taxon>
    </lineage>
</organism>
<feature type="domain" description="Myb/SANT-like" evidence="1">
    <location>
        <begin position="13"/>
        <end position="105"/>
    </location>
</feature>
<protein>
    <recommendedName>
        <fullName evidence="1">Myb/SANT-like domain-containing protein</fullName>
    </recommendedName>
</protein>